<organism evidence="1 2">
    <name type="scientific">Coprinellus micaceus</name>
    <name type="common">Glistening ink-cap mushroom</name>
    <name type="synonym">Coprinus micaceus</name>
    <dbReference type="NCBI Taxonomy" id="71717"/>
    <lineage>
        <taxon>Eukaryota</taxon>
        <taxon>Fungi</taxon>
        <taxon>Dikarya</taxon>
        <taxon>Basidiomycota</taxon>
        <taxon>Agaricomycotina</taxon>
        <taxon>Agaricomycetes</taxon>
        <taxon>Agaricomycetidae</taxon>
        <taxon>Agaricales</taxon>
        <taxon>Agaricineae</taxon>
        <taxon>Psathyrellaceae</taxon>
        <taxon>Coprinellus</taxon>
    </lineage>
</organism>
<evidence type="ECO:0000313" key="1">
    <source>
        <dbReference type="EMBL" id="TEB28724.1"/>
    </source>
</evidence>
<dbReference type="STRING" id="71717.A0A4Y7T439"/>
<protein>
    <submittedName>
        <fullName evidence="1">Uncharacterized protein</fullName>
    </submittedName>
</protein>
<sequence length="239" mass="27371">MKYITLQDCDINNEEDDIPTIPYEWTDIFASLLTVNRAFFLAGADVLWERMESLVPLLSCVLPSDRDKEGGLRLPPSYQRFEVTSEDWSLLHLSHYDQLGMHEGWMAYLLDSDHRPKILLPSLQYLFLGSAETLSLYIASNSARSLKFIQVEFTLTKPASVAQENIKSVTTMLSRKASSLKQLRNEALKLGRLSRPPFLETLHIEQELDPKDVTPACTLPSREVNMWCYSTARRWIVTS</sequence>
<comment type="caution">
    <text evidence="1">The sequence shown here is derived from an EMBL/GenBank/DDBJ whole genome shotgun (WGS) entry which is preliminary data.</text>
</comment>
<dbReference type="Proteomes" id="UP000298030">
    <property type="component" value="Unassembled WGS sequence"/>
</dbReference>
<dbReference type="EMBL" id="QPFP01000031">
    <property type="protein sequence ID" value="TEB28724.1"/>
    <property type="molecule type" value="Genomic_DNA"/>
</dbReference>
<gene>
    <name evidence="1" type="ORF">FA13DRAFT_1735549</name>
</gene>
<dbReference type="AlphaFoldDB" id="A0A4Y7T439"/>
<name>A0A4Y7T439_COPMI</name>
<proteinExistence type="predicted"/>
<reference evidence="1 2" key="1">
    <citation type="journal article" date="2019" name="Nat. Ecol. Evol.">
        <title>Megaphylogeny resolves global patterns of mushroom evolution.</title>
        <authorList>
            <person name="Varga T."/>
            <person name="Krizsan K."/>
            <person name="Foldi C."/>
            <person name="Dima B."/>
            <person name="Sanchez-Garcia M."/>
            <person name="Sanchez-Ramirez S."/>
            <person name="Szollosi G.J."/>
            <person name="Szarkandi J.G."/>
            <person name="Papp V."/>
            <person name="Albert L."/>
            <person name="Andreopoulos W."/>
            <person name="Angelini C."/>
            <person name="Antonin V."/>
            <person name="Barry K.W."/>
            <person name="Bougher N.L."/>
            <person name="Buchanan P."/>
            <person name="Buyck B."/>
            <person name="Bense V."/>
            <person name="Catcheside P."/>
            <person name="Chovatia M."/>
            <person name="Cooper J."/>
            <person name="Damon W."/>
            <person name="Desjardin D."/>
            <person name="Finy P."/>
            <person name="Geml J."/>
            <person name="Haridas S."/>
            <person name="Hughes K."/>
            <person name="Justo A."/>
            <person name="Karasinski D."/>
            <person name="Kautmanova I."/>
            <person name="Kiss B."/>
            <person name="Kocsube S."/>
            <person name="Kotiranta H."/>
            <person name="LaButti K.M."/>
            <person name="Lechner B.E."/>
            <person name="Liimatainen K."/>
            <person name="Lipzen A."/>
            <person name="Lukacs Z."/>
            <person name="Mihaltcheva S."/>
            <person name="Morgado L.N."/>
            <person name="Niskanen T."/>
            <person name="Noordeloos M.E."/>
            <person name="Ohm R.A."/>
            <person name="Ortiz-Santana B."/>
            <person name="Ovrebo C."/>
            <person name="Racz N."/>
            <person name="Riley R."/>
            <person name="Savchenko A."/>
            <person name="Shiryaev A."/>
            <person name="Soop K."/>
            <person name="Spirin V."/>
            <person name="Szebenyi C."/>
            <person name="Tomsovsky M."/>
            <person name="Tulloss R.E."/>
            <person name="Uehling J."/>
            <person name="Grigoriev I.V."/>
            <person name="Vagvolgyi C."/>
            <person name="Papp T."/>
            <person name="Martin F.M."/>
            <person name="Miettinen O."/>
            <person name="Hibbett D.S."/>
            <person name="Nagy L.G."/>
        </authorList>
    </citation>
    <scope>NUCLEOTIDE SEQUENCE [LARGE SCALE GENOMIC DNA]</scope>
    <source>
        <strain evidence="1 2">FP101781</strain>
    </source>
</reference>
<keyword evidence="2" id="KW-1185">Reference proteome</keyword>
<evidence type="ECO:0000313" key="2">
    <source>
        <dbReference type="Proteomes" id="UP000298030"/>
    </source>
</evidence>
<accession>A0A4Y7T439</accession>